<evidence type="ECO:0000313" key="6">
    <source>
        <dbReference type="Proteomes" id="UP001597083"/>
    </source>
</evidence>
<evidence type="ECO:0000259" key="4">
    <source>
        <dbReference type="Pfam" id="PF07508"/>
    </source>
</evidence>
<dbReference type="InterPro" id="IPR050639">
    <property type="entry name" value="SSR_resolvase"/>
</dbReference>
<proteinExistence type="predicted"/>
<evidence type="ECO:0000256" key="2">
    <source>
        <dbReference type="ARBA" id="ARBA00023172"/>
    </source>
</evidence>
<sequence>GPVVQTIFRLRIGETLGYQAIADRLNLDLDRYPPPEPINPSRAVGKWTHSSVRDILVNPKYTGYMVWNRRATTSAGGRNNPPEEWVWSSRPTHEPLVSIEDFTIAQQVGRRREGSRSRPGPNTACPDARRAYVLRSYLTCAVCDRRMFGKDSRGRVYYVCSPKRAYVPEGHPPSIWIREEPLIKGLSDFFAREIFGSGRRERLQVMLGQVDDTEIQAHQESIKGLERSLQDLQRRQERLLYSLEIMDDPDPLVVRDVNLRAGQLAVQRES</sequence>
<dbReference type="InterPro" id="IPR011109">
    <property type="entry name" value="DNA_bind_recombinase_dom"/>
</dbReference>
<keyword evidence="6" id="KW-1185">Reference proteome</keyword>
<dbReference type="Proteomes" id="UP001597083">
    <property type="component" value="Unassembled WGS sequence"/>
</dbReference>
<name>A0ABW3CHR5_9ACTN</name>
<dbReference type="InterPro" id="IPR038109">
    <property type="entry name" value="DNA_bind_recomb_sf"/>
</dbReference>
<evidence type="ECO:0000313" key="5">
    <source>
        <dbReference type="EMBL" id="MFD0854106.1"/>
    </source>
</evidence>
<gene>
    <name evidence="5" type="ORF">ACFQ07_17855</name>
</gene>
<dbReference type="PANTHER" id="PTHR30461">
    <property type="entry name" value="DNA-INVERTASE FROM LAMBDOID PROPHAGE"/>
    <property type="match status" value="1"/>
</dbReference>
<keyword evidence="2" id="KW-0233">DNA recombination</keyword>
<protein>
    <submittedName>
        <fullName evidence="5">Recombinase family protein</fullName>
    </submittedName>
</protein>
<keyword evidence="1" id="KW-0238">DNA-binding</keyword>
<accession>A0ABW3CHR5</accession>
<feature type="non-terminal residue" evidence="5">
    <location>
        <position position="1"/>
    </location>
</feature>
<keyword evidence="3" id="KW-0175">Coiled coil</keyword>
<feature type="non-terminal residue" evidence="5">
    <location>
        <position position="270"/>
    </location>
</feature>
<dbReference type="Gene3D" id="3.90.1750.20">
    <property type="entry name" value="Putative Large Serine Recombinase, Chain B, Domain 2"/>
    <property type="match status" value="1"/>
</dbReference>
<feature type="coiled-coil region" evidence="3">
    <location>
        <begin position="215"/>
        <end position="242"/>
    </location>
</feature>
<organism evidence="5 6">
    <name type="scientific">Actinomadura adrarensis</name>
    <dbReference type="NCBI Taxonomy" id="1819600"/>
    <lineage>
        <taxon>Bacteria</taxon>
        <taxon>Bacillati</taxon>
        <taxon>Actinomycetota</taxon>
        <taxon>Actinomycetes</taxon>
        <taxon>Streptosporangiales</taxon>
        <taxon>Thermomonosporaceae</taxon>
        <taxon>Actinomadura</taxon>
    </lineage>
</organism>
<reference evidence="6" key="1">
    <citation type="journal article" date="2019" name="Int. J. Syst. Evol. Microbiol.">
        <title>The Global Catalogue of Microorganisms (GCM) 10K type strain sequencing project: providing services to taxonomists for standard genome sequencing and annotation.</title>
        <authorList>
            <consortium name="The Broad Institute Genomics Platform"/>
            <consortium name="The Broad Institute Genome Sequencing Center for Infectious Disease"/>
            <person name="Wu L."/>
            <person name="Ma J."/>
        </authorList>
    </citation>
    <scope>NUCLEOTIDE SEQUENCE [LARGE SCALE GENOMIC DNA]</scope>
    <source>
        <strain evidence="6">JCM 31696</strain>
    </source>
</reference>
<comment type="caution">
    <text evidence="5">The sequence shown here is derived from an EMBL/GenBank/DDBJ whole genome shotgun (WGS) entry which is preliminary data.</text>
</comment>
<dbReference type="EMBL" id="JBHTIR010002695">
    <property type="protein sequence ID" value="MFD0854106.1"/>
    <property type="molecule type" value="Genomic_DNA"/>
</dbReference>
<dbReference type="PANTHER" id="PTHR30461:SF2">
    <property type="entry name" value="SERINE RECOMBINASE PINE-RELATED"/>
    <property type="match status" value="1"/>
</dbReference>
<dbReference type="Pfam" id="PF07508">
    <property type="entry name" value="Recombinase"/>
    <property type="match status" value="1"/>
</dbReference>
<feature type="domain" description="Recombinase" evidence="4">
    <location>
        <begin position="2"/>
        <end position="108"/>
    </location>
</feature>
<evidence type="ECO:0000256" key="3">
    <source>
        <dbReference type="SAM" id="Coils"/>
    </source>
</evidence>
<evidence type="ECO:0000256" key="1">
    <source>
        <dbReference type="ARBA" id="ARBA00023125"/>
    </source>
</evidence>